<dbReference type="EMBL" id="DURU01000032">
    <property type="protein sequence ID" value="HHZ03797.1"/>
    <property type="molecule type" value="Genomic_DNA"/>
</dbReference>
<proteinExistence type="predicted"/>
<gene>
    <name evidence="2" type="ORF">GX397_01695</name>
</gene>
<evidence type="ECO:0000313" key="3">
    <source>
        <dbReference type="Proteomes" id="UP000525027"/>
    </source>
</evidence>
<comment type="caution">
    <text evidence="2">The sequence shown here is derived from an EMBL/GenBank/DDBJ whole genome shotgun (WGS) entry which is preliminary data.</text>
</comment>
<sequence>MRDRKMVEFWQVGISLIAFSMVLMAVVGHQSSFDVRMRSFIYEGLRHLELPALALREGINRA</sequence>
<name>A0A7V6ZD97_9BACT</name>
<evidence type="ECO:0000256" key="1">
    <source>
        <dbReference type="SAM" id="Phobius"/>
    </source>
</evidence>
<dbReference type="AlphaFoldDB" id="A0A7V6ZD97"/>
<feature type="non-terminal residue" evidence="2">
    <location>
        <position position="62"/>
    </location>
</feature>
<feature type="transmembrane region" description="Helical" evidence="1">
    <location>
        <begin position="7"/>
        <end position="27"/>
    </location>
</feature>
<keyword evidence="1" id="KW-0472">Membrane</keyword>
<keyword evidence="1" id="KW-0812">Transmembrane</keyword>
<reference evidence="2 3" key="1">
    <citation type="journal article" date="2020" name="Biotechnol. Biofuels">
        <title>New insights from the biogas microbiome by comprehensive genome-resolved metagenomics of nearly 1600 species originating from multiple anaerobic digesters.</title>
        <authorList>
            <person name="Campanaro S."/>
            <person name="Treu L."/>
            <person name="Rodriguez-R L.M."/>
            <person name="Kovalovszki A."/>
            <person name="Ziels R.M."/>
            <person name="Maus I."/>
            <person name="Zhu X."/>
            <person name="Kougias P.G."/>
            <person name="Basile A."/>
            <person name="Luo G."/>
            <person name="Schluter A."/>
            <person name="Konstantinidis K.T."/>
            <person name="Angelidaki I."/>
        </authorList>
    </citation>
    <scope>NUCLEOTIDE SEQUENCE [LARGE SCALE GENOMIC DNA]</scope>
    <source>
        <strain evidence="2">AS25fmACSIPFO_94</strain>
    </source>
</reference>
<evidence type="ECO:0000313" key="2">
    <source>
        <dbReference type="EMBL" id="HHZ03797.1"/>
    </source>
</evidence>
<keyword evidence="1" id="KW-1133">Transmembrane helix</keyword>
<protein>
    <submittedName>
        <fullName evidence="2">Rod shape-determining protein MreC</fullName>
    </submittedName>
</protein>
<organism evidence="2 3">
    <name type="scientific">Acetomicrobium hydrogeniformans</name>
    <dbReference type="NCBI Taxonomy" id="649746"/>
    <lineage>
        <taxon>Bacteria</taxon>
        <taxon>Thermotogati</taxon>
        <taxon>Synergistota</taxon>
        <taxon>Synergistia</taxon>
        <taxon>Synergistales</taxon>
        <taxon>Acetomicrobiaceae</taxon>
        <taxon>Acetomicrobium</taxon>
    </lineage>
</organism>
<dbReference type="Proteomes" id="UP000525027">
    <property type="component" value="Unassembled WGS sequence"/>
</dbReference>
<accession>A0A7V6ZD97</accession>